<keyword evidence="2" id="KW-1185">Reference proteome</keyword>
<proteinExistence type="predicted"/>
<sequence>MLGTDIIEQLKQFPVTNLVGEHAFGHLDYDITRRRNSTVHHRSSCKMLLWNSTVDWLSNQSKQQQEDLMTKAHKIAPALQLKHCQQEALVRLKVKERILQVERQKKEKEAKLRFYLSPLVGDFGVFQTFVTLKLAIGGCSVKVR</sequence>
<evidence type="ECO:0000313" key="2">
    <source>
        <dbReference type="Proteomes" id="UP000735302"/>
    </source>
</evidence>
<name>A0AAV4C255_9GAST</name>
<comment type="caution">
    <text evidence="1">The sequence shown here is derived from an EMBL/GenBank/DDBJ whole genome shotgun (WGS) entry which is preliminary data.</text>
</comment>
<accession>A0AAV4C255</accession>
<gene>
    <name evidence="1" type="ORF">PoB_005200800</name>
</gene>
<organism evidence="1 2">
    <name type="scientific">Plakobranchus ocellatus</name>
    <dbReference type="NCBI Taxonomy" id="259542"/>
    <lineage>
        <taxon>Eukaryota</taxon>
        <taxon>Metazoa</taxon>
        <taxon>Spiralia</taxon>
        <taxon>Lophotrochozoa</taxon>
        <taxon>Mollusca</taxon>
        <taxon>Gastropoda</taxon>
        <taxon>Heterobranchia</taxon>
        <taxon>Euthyneura</taxon>
        <taxon>Panpulmonata</taxon>
        <taxon>Sacoglossa</taxon>
        <taxon>Placobranchoidea</taxon>
        <taxon>Plakobranchidae</taxon>
        <taxon>Plakobranchus</taxon>
    </lineage>
</organism>
<reference evidence="1 2" key="1">
    <citation type="journal article" date="2021" name="Elife">
        <title>Chloroplast acquisition without the gene transfer in kleptoplastic sea slugs, Plakobranchus ocellatus.</title>
        <authorList>
            <person name="Maeda T."/>
            <person name="Takahashi S."/>
            <person name="Yoshida T."/>
            <person name="Shimamura S."/>
            <person name="Takaki Y."/>
            <person name="Nagai Y."/>
            <person name="Toyoda A."/>
            <person name="Suzuki Y."/>
            <person name="Arimoto A."/>
            <person name="Ishii H."/>
            <person name="Satoh N."/>
            <person name="Nishiyama T."/>
            <person name="Hasebe M."/>
            <person name="Maruyama T."/>
            <person name="Minagawa J."/>
            <person name="Obokata J."/>
            <person name="Shigenobu S."/>
        </authorList>
    </citation>
    <scope>NUCLEOTIDE SEQUENCE [LARGE SCALE GENOMIC DNA]</scope>
</reference>
<dbReference type="EMBL" id="BLXT01005762">
    <property type="protein sequence ID" value="GFO25503.1"/>
    <property type="molecule type" value="Genomic_DNA"/>
</dbReference>
<dbReference type="Proteomes" id="UP000735302">
    <property type="component" value="Unassembled WGS sequence"/>
</dbReference>
<evidence type="ECO:0000313" key="1">
    <source>
        <dbReference type="EMBL" id="GFO25503.1"/>
    </source>
</evidence>
<dbReference type="AlphaFoldDB" id="A0AAV4C255"/>
<protein>
    <submittedName>
        <fullName evidence="1">Uncharacterized protein</fullName>
    </submittedName>
</protein>